<dbReference type="AlphaFoldDB" id="I4CF21"/>
<organism evidence="7 8">
    <name type="scientific">Desulfomonile tiedjei (strain ATCC 49306 / DSM 6799 / DCB-1)</name>
    <dbReference type="NCBI Taxonomy" id="706587"/>
    <lineage>
        <taxon>Bacteria</taxon>
        <taxon>Pseudomonadati</taxon>
        <taxon>Thermodesulfobacteriota</taxon>
        <taxon>Desulfomonilia</taxon>
        <taxon>Desulfomonilales</taxon>
        <taxon>Desulfomonilaceae</taxon>
        <taxon>Desulfomonile</taxon>
    </lineage>
</organism>
<dbReference type="HAMAP" id="MF_00074">
    <property type="entry name" value="16SrRNA_methyltr_G"/>
    <property type="match status" value="1"/>
</dbReference>
<keyword evidence="5 6" id="KW-0949">S-adenosyl-L-methionine</keyword>
<evidence type="ECO:0000256" key="6">
    <source>
        <dbReference type="HAMAP-Rule" id="MF_00074"/>
    </source>
</evidence>
<evidence type="ECO:0000256" key="1">
    <source>
        <dbReference type="ARBA" id="ARBA00022490"/>
    </source>
</evidence>
<comment type="caution">
    <text evidence="6">Lacks conserved residue(s) required for the propagation of feature annotation.</text>
</comment>
<dbReference type="EMBL" id="CP003360">
    <property type="protein sequence ID" value="AFM28162.1"/>
    <property type="molecule type" value="Genomic_DNA"/>
</dbReference>
<evidence type="ECO:0000256" key="2">
    <source>
        <dbReference type="ARBA" id="ARBA00022552"/>
    </source>
</evidence>
<dbReference type="InterPro" id="IPR003682">
    <property type="entry name" value="rRNA_ssu_MeTfrase_G"/>
</dbReference>
<dbReference type="EC" id="2.1.1.-" evidence="6"/>
<dbReference type="GO" id="GO:0070043">
    <property type="term" value="F:rRNA (guanine-N7-)-methyltransferase activity"/>
    <property type="evidence" value="ECO:0007669"/>
    <property type="project" value="UniProtKB-UniRule"/>
</dbReference>
<dbReference type="STRING" id="706587.Desti_5581"/>
<dbReference type="GO" id="GO:0005829">
    <property type="term" value="C:cytosol"/>
    <property type="evidence" value="ECO:0007669"/>
    <property type="project" value="TreeGrafter"/>
</dbReference>
<keyword evidence="3 6" id="KW-0489">Methyltransferase</keyword>
<keyword evidence="1 6" id="KW-0963">Cytoplasm</keyword>
<gene>
    <name evidence="6" type="primary">rsmG</name>
    <name evidence="7" type="ordered locus">Desti_5581</name>
</gene>
<comment type="similarity">
    <text evidence="6">Belongs to the methyltransferase superfamily. RNA methyltransferase RsmG family.</text>
</comment>
<protein>
    <recommendedName>
        <fullName evidence="6">Ribosomal RNA small subunit methyltransferase G</fullName>
        <ecNumber evidence="6">2.1.1.-</ecNumber>
    </recommendedName>
    <alternativeName>
        <fullName evidence="6">16S rRNA 7-methylguanosine methyltransferase</fullName>
        <shortName evidence="6">16S rRNA m7G methyltransferase</shortName>
    </alternativeName>
</protein>
<dbReference type="PANTHER" id="PTHR31760:SF0">
    <property type="entry name" value="S-ADENOSYL-L-METHIONINE-DEPENDENT METHYLTRANSFERASES SUPERFAMILY PROTEIN"/>
    <property type="match status" value="1"/>
</dbReference>
<evidence type="ECO:0000313" key="7">
    <source>
        <dbReference type="EMBL" id="AFM28162.1"/>
    </source>
</evidence>
<sequence>MNQPDRNSDPKSIIENGCKILGISVHADAAEKMMIHFALLREWGEKINLTALSDPQEIAVLHYLDSLAVFKVLPVTEGMSVLDIGSGAGFPGLVIKIANENIKLTLLDRDAKKIVFLKYAASVLQLREIRFLNISVQTLTENPDRPAYDVIVSRAFSLRSEWMTPLGMILNPRGMLVRMAGPASRKEDLSLPGFELENMWEGHLPFSSHFRRIILYRKIDPS</sequence>
<dbReference type="KEGG" id="dti:Desti_5581"/>
<dbReference type="HOGENOM" id="CLU_065341_0_1_7"/>
<dbReference type="PATRIC" id="fig|706587.4.peg.6294"/>
<dbReference type="NCBIfam" id="TIGR00138">
    <property type="entry name" value="rsmG_gidB"/>
    <property type="match status" value="1"/>
</dbReference>
<evidence type="ECO:0000256" key="3">
    <source>
        <dbReference type="ARBA" id="ARBA00022603"/>
    </source>
</evidence>
<reference evidence="8" key="1">
    <citation type="submission" date="2012-06" db="EMBL/GenBank/DDBJ databases">
        <title>Complete sequence of chromosome of Desulfomonile tiedjei DSM 6799.</title>
        <authorList>
            <person name="Lucas S."/>
            <person name="Copeland A."/>
            <person name="Lapidus A."/>
            <person name="Glavina del Rio T."/>
            <person name="Dalin E."/>
            <person name="Tice H."/>
            <person name="Bruce D."/>
            <person name="Goodwin L."/>
            <person name="Pitluck S."/>
            <person name="Peters L."/>
            <person name="Ovchinnikova G."/>
            <person name="Zeytun A."/>
            <person name="Lu M."/>
            <person name="Kyrpides N."/>
            <person name="Mavromatis K."/>
            <person name="Ivanova N."/>
            <person name="Brettin T."/>
            <person name="Detter J.C."/>
            <person name="Han C."/>
            <person name="Larimer F."/>
            <person name="Land M."/>
            <person name="Hauser L."/>
            <person name="Markowitz V."/>
            <person name="Cheng J.-F."/>
            <person name="Hugenholtz P."/>
            <person name="Woyke T."/>
            <person name="Wu D."/>
            <person name="Spring S."/>
            <person name="Schroeder M."/>
            <person name="Brambilla E."/>
            <person name="Klenk H.-P."/>
            <person name="Eisen J.A."/>
        </authorList>
    </citation>
    <scope>NUCLEOTIDE SEQUENCE [LARGE SCALE GENOMIC DNA]</scope>
    <source>
        <strain evidence="8">ATCC 49306 / DSM 6799 / DCB-1</strain>
    </source>
</reference>
<name>I4CF21_DESTA</name>
<keyword evidence="4 6" id="KW-0808">Transferase</keyword>
<evidence type="ECO:0000256" key="5">
    <source>
        <dbReference type="ARBA" id="ARBA00022691"/>
    </source>
</evidence>
<dbReference type="Pfam" id="PF02527">
    <property type="entry name" value="GidB"/>
    <property type="match status" value="1"/>
</dbReference>
<evidence type="ECO:0000256" key="4">
    <source>
        <dbReference type="ARBA" id="ARBA00022679"/>
    </source>
</evidence>
<evidence type="ECO:0000313" key="8">
    <source>
        <dbReference type="Proteomes" id="UP000006055"/>
    </source>
</evidence>
<feature type="binding site" evidence="6">
    <location>
        <position position="85"/>
    </location>
    <ligand>
        <name>S-adenosyl-L-methionine</name>
        <dbReference type="ChEBI" id="CHEBI:59789"/>
    </ligand>
</feature>
<dbReference type="PIRSF" id="PIRSF003078">
    <property type="entry name" value="GidB"/>
    <property type="match status" value="1"/>
</dbReference>
<feature type="binding site" evidence="6">
    <location>
        <begin position="136"/>
        <end position="137"/>
    </location>
    <ligand>
        <name>S-adenosyl-L-methionine</name>
        <dbReference type="ChEBI" id="CHEBI:59789"/>
    </ligand>
</feature>
<dbReference type="PANTHER" id="PTHR31760">
    <property type="entry name" value="S-ADENOSYL-L-METHIONINE-DEPENDENT METHYLTRANSFERASES SUPERFAMILY PROTEIN"/>
    <property type="match status" value="1"/>
</dbReference>
<keyword evidence="8" id="KW-1185">Reference proteome</keyword>
<accession>I4CF21</accession>
<dbReference type="InterPro" id="IPR029063">
    <property type="entry name" value="SAM-dependent_MTases_sf"/>
</dbReference>
<dbReference type="SUPFAM" id="SSF53335">
    <property type="entry name" value="S-adenosyl-L-methionine-dependent methyltransferases"/>
    <property type="match status" value="1"/>
</dbReference>
<dbReference type="Proteomes" id="UP000006055">
    <property type="component" value="Chromosome"/>
</dbReference>
<feature type="binding site" evidence="6">
    <location>
        <position position="90"/>
    </location>
    <ligand>
        <name>S-adenosyl-L-methionine</name>
        <dbReference type="ChEBI" id="CHEBI:59789"/>
    </ligand>
</feature>
<keyword evidence="2 6" id="KW-0698">rRNA processing</keyword>
<dbReference type="Gene3D" id="3.40.50.150">
    <property type="entry name" value="Vaccinia Virus protein VP39"/>
    <property type="match status" value="1"/>
</dbReference>
<proteinExistence type="inferred from homology"/>
<dbReference type="eggNOG" id="COG0357">
    <property type="taxonomic scope" value="Bacteria"/>
</dbReference>
<comment type="function">
    <text evidence="6">Specifically methylates the N7 position of a guanine in 16S rRNA.</text>
</comment>
<feature type="binding site" evidence="6">
    <location>
        <position position="154"/>
    </location>
    <ligand>
        <name>S-adenosyl-L-methionine</name>
        <dbReference type="ChEBI" id="CHEBI:59789"/>
    </ligand>
</feature>
<comment type="subcellular location">
    <subcellularLocation>
        <location evidence="6">Cytoplasm</location>
    </subcellularLocation>
</comment>
<dbReference type="CDD" id="cd02440">
    <property type="entry name" value="AdoMet_MTases"/>
    <property type="match status" value="1"/>
</dbReference>